<protein>
    <submittedName>
        <fullName evidence="2">Uncharacterized protein</fullName>
    </submittedName>
</protein>
<reference evidence="3" key="1">
    <citation type="submission" date="2016-02" db="EMBL/GenBank/DDBJ databases">
        <authorList>
            <person name="Wibberg D."/>
        </authorList>
    </citation>
    <scope>NUCLEOTIDE SEQUENCE [LARGE SCALE GENOMIC DNA]</scope>
</reference>
<sequence length="40" mass="4402">MSLGAGRLAARIRRCTRMQQRPQNHLADTFGLTGGHPGLR</sequence>
<accession>A0A1C3NTG0</accession>
<dbReference type="AlphaFoldDB" id="A0A1C3NTG0"/>
<gene>
    <name evidence="2" type="ORF">FDG2_0369</name>
</gene>
<name>A0A1C3NTG0_9ACTN</name>
<feature type="region of interest" description="Disordered" evidence="1">
    <location>
        <begin position="19"/>
        <end position="40"/>
    </location>
</feature>
<evidence type="ECO:0000256" key="1">
    <source>
        <dbReference type="SAM" id="MobiDB-lite"/>
    </source>
</evidence>
<dbReference type="EMBL" id="FLUV01000159">
    <property type="protein sequence ID" value="SBW17778.1"/>
    <property type="molecule type" value="Genomic_DNA"/>
</dbReference>
<proteinExistence type="predicted"/>
<keyword evidence="3" id="KW-1185">Reference proteome</keyword>
<organism evidence="2 3">
    <name type="scientific">Candidatus Protofrankia californiensis</name>
    <dbReference type="NCBI Taxonomy" id="1839754"/>
    <lineage>
        <taxon>Bacteria</taxon>
        <taxon>Bacillati</taxon>
        <taxon>Actinomycetota</taxon>
        <taxon>Actinomycetes</taxon>
        <taxon>Frankiales</taxon>
        <taxon>Frankiaceae</taxon>
        <taxon>Protofrankia</taxon>
    </lineage>
</organism>
<dbReference type="Proteomes" id="UP000199013">
    <property type="component" value="Unassembled WGS sequence"/>
</dbReference>
<evidence type="ECO:0000313" key="2">
    <source>
        <dbReference type="EMBL" id="SBW17778.1"/>
    </source>
</evidence>
<evidence type="ECO:0000313" key="3">
    <source>
        <dbReference type="Proteomes" id="UP000199013"/>
    </source>
</evidence>